<organism evidence="1 2">
    <name type="scientific">Dendrobium nobile</name>
    <name type="common">Orchid</name>
    <dbReference type="NCBI Taxonomy" id="94219"/>
    <lineage>
        <taxon>Eukaryota</taxon>
        <taxon>Viridiplantae</taxon>
        <taxon>Streptophyta</taxon>
        <taxon>Embryophyta</taxon>
        <taxon>Tracheophyta</taxon>
        <taxon>Spermatophyta</taxon>
        <taxon>Magnoliopsida</taxon>
        <taxon>Liliopsida</taxon>
        <taxon>Asparagales</taxon>
        <taxon>Orchidaceae</taxon>
        <taxon>Epidendroideae</taxon>
        <taxon>Malaxideae</taxon>
        <taxon>Dendrobiinae</taxon>
        <taxon>Dendrobium</taxon>
    </lineage>
</organism>
<keyword evidence="2" id="KW-1185">Reference proteome</keyword>
<proteinExistence type="predicted"/>
<evidence type="ECO:0000313" key="2">
    <source>
        <dbReference type="Proteomes" id="UP000829196"/>
    </source>
</evidence>
<comment type="caution">
    <text evidence="1">The sequence shown here is derived from an EMBL/GenBank/DDBJ whole genome shotgun (WGS) entry which is preliminary data.</text>
</comment>
<name>A0A8T3BJ01_DENNO</name>
<reference evidence="1" key="1">
    <citation type="journal article" date="2022" name="Front. Genet.">
        <title>Chromosome-Scale Assembly of the Dendrobium nobile Genome Provides Insights Into the Molecular Mechanism of the Biosynthesis of the Medicinal Active Ingredient of Dendrobium.</title>
        <authorList>
            <person name="Xu Q."/>
            <person name="Niu S.-C."/>
            <person name="Li K.-L."/>
            <person name="Zheng P.-J."/>
            <person name="Zhang X.-J."/>
            <person name="Jia Y."/>
            <person name="Liu Y."/>
            <person name="Niu Y.-X."/>
            <person name="Yu L.-H."/>
            <person name="Chen D.-F."/>
            <person name="Zhang G.-Q."/>
        </authorList>
    </citation>
    <scope>NUCLEOTIDE SEQUENCE</scope>
    <source>
        <tissue evidence="1">Leaf</tissue>
    </source>
</reference>
<dbReference type="EMBL" id="JAGYWB010000009">
    <property type="protein sequence ID" value="KAI0512403.1"/>
    <property type="molecule type" value="Genomic_DNA"/>
</dbReference>
<protein>
    <submittedName>
        <fullName evidence="1">Uncharacterized protein</fullName>
    </submittedName>
</protein>
<dbReference type="AlphaFoldDB" id="A0A8T3BJ01"/>
<dbReference type="Proteomes" id="UP000829196">
    <property type="component" value="Unassembled WGS sequence"/>
</dbReference>
<accession>A0A8T3BJ01</accession>
<evidence type="ECO:0000313" key="1">
    <source>
        <dbReference type="EMBL" id="KAI0512403.1"/>
    </source>
</evidence>
<gene>
    <name evidence="1" type="ORF">KFK09_013042</name>
</gene>
<sequence>MYLMHHKSGNHMSWSQKLQPAICKIFPDASFPIYRDANELSRPSDQIELRSLHNVIKINNYISSIQQQQQQQAFVPLRGVGYMNPFSPL</sequence>